<accession>A0A8D9UHD7</accession>
<evidence type="ECO:0000313" key="2">
    <source>
        <dbReference type="EMBL" id="DAD55602.1"/>
    </source>
</evidence>
<dbReference type="SUPFAM" id="SSF47729">
    <property type="entry name" value="IHF-like DNA-binding proteins"/>
    <property type="match status" value="1"/>
</dbReference>
<dbReference type="EMBL" id="BK029940">
    <property type="protein sequence ID" value="DAD55602.1"/>
    <property type="molecule type" value="Genomic_DNA"/>
</dbReference>
<evidence type="ECO:0000256" key="1">
    <source>
        <dbReference type="RuleBase" id="RU003939"/>
    </source>
</evidence>
<dbReference type="SMART" id="SM00411">
    <property type="entry name" value="BHL"/>
    <property type="match status" value="1"/>
</dbReference>
<dbReference type="InterPro" id="IPR010992">
    <property type="entry name" value="IHF-like_DNA-bd_dom_sf"/>
</dbReference>
<sequence>MVKNEFIAAIKDTEACADVSKKDIDAVIKGMSEVLLDVIAKNDAVKVGSVLTVGGKHRDARKGHNPATGEAIDIPARDGVPYAKFSSVAKA</sequence>
<dbReference type="GO" id="GO:0030527">
    <property type="term" value="F:structural constituent of chromatin"/>
    <property type="evidence" value="ECO:0007669"/>
    <property type="project" value="InterPro"/>
</dbReference>
<comment type="similarity">
    <text evidence="1">Belongs to the bacterial histone-like protein family.</text>
</comment>
<dbReference type="Gene3D" id="4.10.520.10">
    <property type="entry name" value="IHF-like DNA-binding proteins"/>
    <property type="match status" value="1"/>
</dbReference>
<name>A0A8D9UHD7_9VIRU</name>
<dbReference type="Pfam" id="PF00216">
    <property type="entry name" value="Bac_DNA_binding"/>
    <property type="match status" value="1"/>
</dbReference>
<dbReference type="GO" id="GO:0003677">
    <property type="term" value="F:DNA binding"/>
    <property type="evidence" value="ECO:0007669"/>
    <property type="project" value="InterPro"/>
</dbReference>
<dbReference type="InterPro" id="IPR000119">
    <property type="entry name" value="Hist_DNA-bd"/>
</dbReference>
<reference evidence="2" key="1">
    <citation type="journal article" date="2021" name="Proc. Natl. Acad. Sci. U.S.A.">
        <title>A Catalog of Tens of Thousands of Viruses from Human Metagenomes Reveals Hidden Associations with Chronic Diseases.</title>
        <authorList>
            <person name="Tisza M.J."/>
            <person name="Buck C.B."/>
        </authorList>
    </citation>
    <scope>NUCLEOTIDE SEQUENCE</scope>
    <source>
        <strain evidence="2">CtOZu12</strain>
    </source>
</reference>
<protein>
    <submittedName>
        <fullName evidence="2">DNA binding protein</fullName>
    </submittedName>
</protein>
<organism evidence="2">
    <name type="scientific">Bacteriophage sp</name>
    <dbReference type="NCBI Taxonomy" id="38018"/>
    <lineage>
        <taxon>Viruses</taxon>
    </lineage>
</organism>
<proteinExistence type="inferred from homology"/>